<dbReference type="Proteomes" id="UP000093104">
    <property type="component" value="Unassembled WGS sequence"/>
</dbReference>
<dbReference type="GO" id="GO:0009297">
    <property type="term" value="P:pilus assembly"/>
    <property type="evidence" value="ECO:0007669"/>
    <property type="project" value="InterPro"/>
</dbReference>
<dbReference type="GO" id="GO:0015473">
    <property type="term" value="F:fimbrial usher porin activity"/>
    <property type="evidence" value="ECO:0007669"/>
    <property type="project" value="InterPro"/>
</dbReference>
<evidence type="ECO:0000259" key="1">
    <source>
        <dbReference type="Pfam" id="PF13953"/>
    </source>
</evidence>
<protein>
    <submittedName>
        <fullName evidence="2">Outer membrane usher protein</fullName>
    </submittedName>
</protein>
<dbReference type="Gene3D" id="2.60.40.2610">
    <property type="entry name" value="Outer membrane usher protein FimD, plug domain"/>
    <property type="match status" value="1"/>
</dbReference>
<dbReference type="PANTHER" id="PTHR30451:SF5">
    <property type="entry name" value="SLR0019 PROTEIN"/>
    <property type="match status" value="1"/>
</dbReference>
<dbReference type="GO" id="GO:0009279">
    <property type="term" value="C:cell outer membrane"/>
    <property type="evidence" value="ECO:0007669"/>
    <property type="project" value="TreeGrafter"/>
</dbReference>
<dbReference type="InterPro" id="IPR042186">
    <property type="entry name" value="FimD_plug_dom"/>
</dbReference>
<dbReference type="Pfam" id="PF13953">
    <property type="entry name" value="PapC_C"/>
    <property type="match status" value="1"/>
</dbReference>
<dbReference type="AlphaFoldDB" id="A0A1C7Z0M2"/>
<evidence type="ECO:0000313" key="3">
    <source>
        <dbReference type="Proteomes" id="UP000093104"/>
    </source>
</evidence>
<feature type="domain" description="PapC-like C-terminal" evidence="1">
    <location>
        <begin position="713"/>
        <end position="772"/>
    </location>
</feature>
<dbReference type="InterPro" id="IPR025949">
    <property type="entry name" value="PapC-like_C"/>
</dbReference>
<accession>A0A1C7Z0M2</accession>
<dbReference type="InterPro" id="IPR000015">
    <property type="entry name" value="Fimb_usher"/>
</dbReference>
<dbReference type="Gene3D" id="2.60.40.3110">
    <property type="match status" value="1"/>
</dbReference>
<dbReference type="PATRIC" id="fig|317.243.peg.5428"/>
<comment type="caution">
    <text evidence="2">The sequence shown here is derived from an EMBL/GenBank/DDBJ whole genome shotgun (WGS) entry which is preliminary data.</text>
</comment>
<dbReference type="EMBL" id="LGSI01000067">
    <property type="protein sequence ID" value="OCR22616.1"/>
    <property type="molecule type" value="Genomic_DNA"/>
</dbReference>
<name>A0A1C7Z0M2_PSESX</name>
<gene>
    <name evidence="2" type="ORF">AFK24_22835</name>
</gene>
<proteinExistence type="predicted"/>
<reference evidence="2 3" key="1">
    <citation type="submission" date="2015-07" db="EMBL/GenBank/DDBJ databases">
        <title>Draft genome sequence of a diazotrophic, plant growth-promoting rhizobacterium of the Pseudomonas syringae complex.</title>
        <authorList>
            <person name="Patten C.L."/>
            <person name="Jeong H."/>
        </authorList>
    </citation>
    <scope>NUCLEOTIDE SEQUENCE [LARGE SCALE GENOMIC DNA]</scope>
    <source>
        <strain evidence="2 3">GR12-2</strain>
    </source>
</reference>
<sequence length="792" mass="84196">MVRDQIVSSGLCVLLALLLLGCVLPVSASLAQPPAAAPQTLLLSVTINGRIHDGIQEFVERDSELFVTRAQLLELGLVVPEPQTAPADGLIGLSSFNGWSWRLDANAQVLALQIPLRSLKIQQLIARPAPSLGKVDRSDIGAVLNYDTQFTHDGDYSSSSILGELRVFSPVGVVQSSVEQTRSQSFNRTVRLDSTYSVSDASTLQSYNVGDFINGGLNWTRPVRMLGAQMTTNFALRPDLVTYPRPGMTGEVAVPSSVDIYVNGLHQTTTQIQPGPFELNQLPVTSGGGDVSVVVKDASGRQTTQTLPFYTSTLLLSEGMDSLAVQAGLVRREYATRSNDYAQPAASVSYRRGETPTLSLETHLETTSGLAMGGVGANLLVGQLGVLSASVASSSYDGEGGFQYGLGIARTTPYLSFGFSMLKANRGFSDIASANDDSMPRTTLRANLGFPIPGVGTLGLVYARKMVSLYTLADDDADYVNATQQISTSTLSATLSAPLPMKTYGFVTAYHDFKGNSGNGMFVGISIPIGHTTSLSASSSRSGDSTYQTVEARKSAVQRGDVGWNVAHQTGTQTRDDAGISYKSSWGEVGAEVERSDSDMAYRATARGALSTLDGRLFASNTVYDSFAVVDTDGLPGITVLQENRPLGKTDADGLLFIEGLRAYESNNLSIDAGDVPMDVSLSNAILEVRPSDRSGVIAKFPIRHSRSATLILLDEQHRPLLLGSQAVLSGSGEAGVVGYDGVTFFNNLAEHEQVSVNRPGQAPCSVSFDYQPQANTIPQIGPLICRSGARP</sequence>
<dbReference type="PANTHER" id="PTHR30451">
    <property type="entry name" value="OUTER MEMBRANE USHER PROTEIN"/>
    <property type="match status" value="1"/>
</dbReference>
<dbReference type="OrthoDB" id="8587at2"/>
<dbReference type="Pfam" id="PF00577">
    <property type="entry name" value="Usher"/>
    <property type="match status" value="1"/>
</dbReference>
<dbReference type="PROSITE" id="PS51257">
    <property type="entry name" value="PROKAR_LIPOPROTEIN"/>
    <property type="match status" value="1"/>
</dbReference>
<evidence type="ECO:0000313" key="2">
    <source>
        <dbReference type="EMBL" id="OCR22616.1"/>
    </source>
</evidence>
<organism evidence="2 3">
    <name type="scientific">Pseudomonas syringae</name>
    <dbReference type="NCBI Taxonomy" id="317"/>
    <lineage>
        <taxon>Bacteria</taxon>
        <taxon>Pseudomonadati</taxon>
        <taxon>Pseudomonadota</taxon>
        <taxon>Gammaproteobacteria</taxon>
        <taxon>Pseudomonadales</taxon>
        <taxon>Pseudomonadaceae</taxon>
        <taxon>Pseudomonas</taxon>
    </lineage>
</organism>